<organism evidence="2 3">
    <name type="scientific">Acrobeloides nanus</name>
    <dbReference type="NCBI Taxonomy" id="290746"/>
    <lineage>
        <taxon>Eukaryota</taxon>
        <taxon>Metazoa</taxon>
        <taxon>Ecdysozoa</taxon>
        <taxon>Nematoda</taxon>
        <taxon>Chromadorea</taxon>
        <taxon>Rhabditida</taxon>
        <taxon>Tylenchina</taxon>
        <taxon>Cephalobomorpha</taxon>
        <taxon>Cephaloboidea</taxon>
        <taxon>Cephalobidae</taxon>
        <taxon>Acrobeloides</taxon>
    </lineage>
</organism>
<dbReference type="WBParaSite" id="ACRNAN_scaffold6080.g15291.t1">
    <property type="protein sequence ID" value="ACRNAN_scaffold6080.g15291.t1"/>
    <property type="gene ID" value="ACRNAN_scaffold6080.g15291"/>
</dbReference>
<dbReference type="Proteomes" id="UP000887540">
    <property type="component" value="Unplaced"/>
</dbReference>
<keyword evidence="2" id="KW-1185">Reference proteome</keyword>
<keyword evidence="1" id="KW-0472">Membrane</keyword>
<accession>A0A914E6Q0</accession>
<evidence type="ECO:0000313" key="2">
    <source>
        <dbReference type="Proteomes" id="UP000887540"/>
    </source>
</evidence>
<evidence type="ECO:0000256" key="1">
    <source>
        <dbReference type="SAM" id="Phobius"/>
    </source>
</evidence>
<dbReference type="AlphaFoldDB" id="A0A914E6Q0"/>
<sequence>MCGFLMRSFIQEVSLITKIMMFSYIVLSAVLILIATKLPSDIQTKLIETQDIILSNPILSKEQSEKIISSVDIIIKRLQKPTLSIYIFNCFKLTPQFQAGSMLMFGILIEYFNAYKKNMA</sequence>
<name>A0A914E6Q0_9BILA</name>
<dbReference type="InterPro" id="IPR004950">
    <property type="entry name" value="DUF267_CAE_spp"/>
</dbReference>
<keyword evidence="1" id="KW-1133">Transmembrane helix</keyword>
<dbReference type="Pfam" id="PF03268">
    <property type="entry name" value="DUF267"/>
    <property type="match status" value="1"/>
</dbReference>
<proteinExistence type="predicted"/>
<keyword evidence="1" id="KW-0812">Transmembrane</keyword>
<evidence type="ECO:0000313" key="3">
    <source>
        <dbReference type="WBParaSite" id="ACRNAN_scaffold6080.g15291.t1"/>
    </source>
</evidence>
<feature type="transmembrane region" description="Helical" evidence="1">
    <location>
        <begin position="15"/>
        <end position="35"/>
    </location>
</feature>
<protein>
    <submittedName>
        <fullName evidence="3">Uncharacterized protein</fullName>
    </submittedName>
</protein>
<reference evidence="3" key="1">
    <citation type="submission" date="2022-11" db="UniProtKB">
        <authorList>
            <consortium name="WormBaseParasite"/>
        </authorList>
    </citation>
    <scope>IDENTIFICATION</scope>
</reference>